<accession>A0ABU3QKP2</accession>
<dbReference type="Proteomes" id="UP001250181">
    <property type="component" value="Unassembled WGS sequence"/>
</dbReference>
<protein>
    <submittedName>
        <fullName evidence="1">Uncharacterized protein</fullName>
    </submittedName>
</protein>
<evidence type="ECO:0000313" key="2">
    <source>
        <dbReference type="Proteomes" id="UP001250181"/>
    </source>
</evidence>
<reference evidence="1 2" key="1">
    <citation type="submission" date="2023-09" db="EMBL/GenBank/DDBJ databases">
        <title>Streptomyces sp. nov.: A antagonism against Alternaria gaisen Producing Streptochlin, Isolated from Tamarix root soil.</title>
        <authorList>
            <person name="Chen Y."/>
        </authorList>
    </citation>
    <scope>NUCLEOTIDE SEQUENCE [LARGE SCALE GENOMIC DNA]</scope>
    <source>
        <strain evidence="1 2">TRM76323</strain>
    </source>
</reference>
<gene>
    <name evidence="1" type="ORF">RND61_14770</name>
</gene>
<name>A0ABU3QKP2_9ACTN</name>
<keyword evidence="2" id="KW-1185">Reference proteome</keyword>
<comment type="caution">
    <text evidence="1">The sequence shown here is derived from an EMBL/GenBank/DDBJ whole genome shotgun (WGS) entry which is preliminary data.</text>
</comment>
<evidence type="ECO:0000313" key="1">
    <source>
        <dbReference type="EMBL" id="MDT9683326.1"/>
    </source>
</evidence>
<dbReference type="EMBL" id="JAWCTQ010000016">
    <property type="protein sequence ID" value="MDT9683326.1"/>
    <property type="molecule type" value="Genomic_DNA"/>
</dbReference>
<dbReference type="RefSeq" id="WP_315878400.1">
    <property type="nucleotide sequence ID" value="NZ_JAWCTQ010000016.1"/>
</dbReference>
<proteinExistence type="predicted"/>
<sequence length="74" mass="8400">MTNLGIYPVMELNGYRVVNGKVSKLPARTIPVGNYYDRDNVKRLLVKYAEKVTYASNGNNSQVNVEEFMKEEGL</sequence>
<organism evidence="1 2">
    <name type="scientific">Streptomyces tamarix</name>
    <dbReference type="NCBI Taxonomy" id="3078565"/>
    <lineage>
        <taxon>Bacteria</taxon>
        <taxon>Bacillati</taxon>
        <taxon>Actinomycetota</taxon>
        <taxon>Actinomycetes</taxon>
        <taxon>Kitasatosporales</taxon>
        <taxon>Streptomycetaceae</taxon>
        <taxon>Streptomyces</taxon>
    </lineage>
</organism>